<keyword evidence="3" id="KW-1185">Reference proteome</keyword>
<dbReference type="PROSITE" id="PS51257">
    <property type="entry name" value="PROKAR_LIPOPROTEIN"/>
    <property type="match status" value="1"/>
</dbReference>
<protein>
    <recommendedName>
        <fullName evidence="4">Lipoprotein</fullName>
    </recommendedName>
</protein>
<reference evidence="3" key="1">
    <citation type="journal article" date="2019" name="Int. J. Syst. Evol. Microbiol.">
        <title>The Global Catalogue of Microorganisms (GCM) 10K type strain sequencing project: providing services to taxonomists for standard genome sequencing and annotation.</title>
        <authorList>
            <consortium name="The Broad Institute Genomics Platform"/>
            <consortium name="The Broad Institute Genome Sequencing Center for Infectious Disease"/>
            <person name="Wu L."/>
            <person name="Ma J."/>
        </authorList>
    </citation>
    <scope>NUCLEOTIDE SEQUENCE [LARGE SCALE GENOMIC DNA]</scope>
    <source>
        <strain evidence="3">JCM 18303</strain>
    </source>
</reference>
<evidence type="ECO:0000313" key="2">
    <source>
        <dbReference type="EMBL" id="GAA5158481.1"/>
    </source>
</evidence>
<keyword evidence="1" id="KW-0732">Signal</keyword>
<comment type="caution">
    <text evidence="2">The sequence shown here is derived from an EMBL/GenBank/DDBJ whole genome shotgun (WGS) entry which is preliminary data.</text>
</comment>
<dbReference type="EMBL" id="BAABJP010000015">
    <property type="protein sequence ID" value="GAA5158481.1"/>
    <property type="molecule type" value="Genomic_DNA"/>
</dbReference>
<organism evidence="2 3">
    <name type="scientific">Pseudonocardia eucalypti</name>
    <dbReference type="NCBI Taxonomy" id="648755"/>
    <lineage>
        <taxon>Bacteria</taxon>
        <taxon>Bacillati</taxon>
        <taxon>Actinomycetota</taxon>
        <taxon>Actinomycetes</taxon>
        <taxon>Pseudonocardiales</taxon>
        <taxon>Pseudonocardiaceae</taxon>
        <taxon>Pseudonocardia</taxon>
    </lineage>
</organism>
<proteinExistence type="predicted"/>
<dbReference type="Proteomes" id="UP001428817">
    <property type="component" value="Unassembled WGS sequence"/>
</dbReference>
<gene>
    <name evidence="2" type="ORF">GCM10023321_38330</name>
</gene>
<evidence type="ECO:0000313" key="3">
    <source>
        <dbReference type="Proteomes" id="UP001428817"/>
    </source>
</evidence>
<name>A0ABP9QA94_9PSEU</name>
<accession>A0ABP9QA94</accession>
<sequence length="194" mass="19999">MTPSKRLTAGAFAALGAVAVLVSGCAGAPEPRQQAPAPGTRQLSIWLTGYSWQDNTPPGSSTVGEPVLHQRAAGTGTFADPITVAVPGHEGAMDWPPGTKFYLPTVRRYVIVEDSGAAKPPAGADTHLDMWIGGQDGTKAATDACENEFTGNVPAQVDPPADQPVTEGPIFAGGRCNIPPQADDLGTYHPADSN</sequence>
<feature type="chain" id="PRO_5045670786" description="Lipoprotein" evidence="1">
    <location>
        <begin position="29"/>
        <end position="194"/>
    </location>
</feature>
<feature type="signal peptide" evidence="1">
    <location>
        <begin position="1"/>
        <end position="28"/>
    </location>
</feature>
<evidence type="ECO:0000256" key="1">
    <source>
        <dbReference type="SAM" id="SignalP"/>
    </source>
</evidence>
<dbReference type="RefSeq" id="WP_185059090.1">
    <property type="nucleotide sequence ID" value="NZ_BAABJP010000015.1"/>
</dbReference>
<evidence type="ECO:0008006" key="4">
    <source>
        <dbReference type="Google" id="ProtNLM"/>
    </source>
</evidence>